<name>A0ABT6M4P9_9NOCA</name>
<protein>
    <submittedName>
        <fullName evidence="2">Rhodanese-related sulfurtransferase</fullName>
    </submittedName>
</protein>
<organism evidence="2 3">
    <name type="scientific">Prescottella agglutinans</name>
    <dbReference type="NCBI Taxonomy" id="1644129"/>
    <lineage>
        <taxon>Bacteria</taxon>
        <taxon>Bacillati</taxon>
        <taxon>Actinomycetota</taxon>
        <taxon>Actinomycetes</taxon>
        <taxon>Mycobacteriales</taxon>
        <taxon>Nocardiaceae</taxon>
        <taxon>Prescottella</taxon>
    </lineage>
</organism>
<gene>
    <name evidence="2" type="ORF">M2280_000490</name>
</gene>
<dbReference type="PROSITE" id="PS00380">
    <property type="entry name" value="RHODANESE_1"/>
    <property type="match status" value="1"/>
</dbReference>
<dbReference type="Pfam" id="PF00581">
    <property type="entry name" value="Rhodanese"/>
    <property type="match status" value="1"/>
</dbReference>
<dbReference type="Proteomes" id="UP001160334">
    <property type="component" value="Unassembled WGS sequence"/>
</dbReference>
<comment type="caution">
    <text evidence="2">The sequence shown here is derived from an EMBL/GenBank/DDBJ whole genome shotgun (WGS) entry which is preliminary data.</text>
</comment>
<dbReference type="PROSITE" id="PS50206">
    <property type="entry name" value="RHODANESE_3"/>
    <property type="match status" value="1"/>
</dbReference>
<dbReference type="InterPro" id="IPR036873">
    <property type="entry name" value="Rhodanese-like_dom_sf"/>
</dbReference>
<dbReference type="InterPro" id="IPR050229">
    <property type="entry name" value="GlpE_sulfurtransferase"/>
</dbReference>
<evidence type="ECO:0000313" key="2">
    <source>
        <dbReference type="EMBL" id="MDH6279285.1"/>
    </source>
</evidence>
<dbReference type="InterPro" id="IPR001307">
    <property type="entry name" value="Thiosulphate_STrfase_CS"/>
</dbReference>
<keyword evidence="3" id="KW-1185">Reference proteome</keyword>
<dbReference type="RefSeq" id="WP_280758656.1">
    <property type="nucleotide sequence ID" value="NZ_JARXVC010000001.1"/>
</dbReference>
<dbReference type="PANTHER" id="PTHR43031">
    <property type="entry name" value="FAD-DEPENDENT OXIDOREDUCTASE"/>
    <property type="match status" value="1"/>
</dbReference>
<dbReference type="PANTHER" id="PTHR43031:SF17">
    <property type="entry name" value="SULFURTRANSFERASE YTWF-RELATED"/>
    <property type="match status" value="1"/>
</dbReference>
<sequence>MREIDVTELESVLATGAPLIDVREPDEFAEVHVPGAVSIPLSEFVARVDEVPADGTVYMICAVGGRSGQAAEYLAARGVDAVNVAGGTMAWMQSGRAVESGK</sequence>
<dbReference type="CDD" id="cd00158">
    <property type="entry name" value="RHOD"/>
    <property type="match status" value="1"/>
</dbReference>
<evidence type="ECO:0000259" key="1">
    <source>
        <dbReference type="PROSITE" id="PS50206"/>
    </source>
</evidence>
<dbReference type="EMBL" id="JARXVC010000001">
    <property type="protein sequence ID" value="MDH6279285.1"/>
    <property type="molecule type" value="Genomic_DNA"/>
</dbReference>
<feature type="domain" description="Rhodanese" evidence="1">
    <location>
        <begin position="13"/>
        <end position="100"/>
    </location>
</feature>
<dbReference type="SUPFAM" id="SSF52821">
    <property type="entry name" value="Rhodanese/Cell cycle control phosphatase"/>
    <property type="match status" value="1"/>
</dbReference>
<dbReference type="InterPro" id="IPR001763">
    <property type="entry name" value="Rhodanese-like_dom"/>
</dbReference>
<accession>A0ABT6M4P9</accession>
<reference evidence="2 3" key="1">
    <citation type="submission" date="2023-04" db="EMBL/GenBank/DDBJ databases">
        <title>Forest soil microbial communities from Buena Vista Peninsula, Colon Province, Panama.</title>
        <authorList>
            <person name="Bouskill N."/>
        </authorList>
    </citation>
    <scope>NUCLEOTIDE SEQUENCE [LARGE SCALE GENOMIC DNA]</scope>
    <source>
        <strain evidence="2 3">CFH S0262</strain>
    </source>
</reference>
<dbReference type="Gene3D" id="3.40.250.10">
    <property type="entry name" value="Rhodanese-like domain"/>
    <property type="match status" value="1"/>
</dbReference>
<dbReference type="SMART" id="SM00450">
    <property type="entry name" value="RHOD"/>
    <property type="match status" value="1"/>
</dbReference>
<evidence type="ECO:0000313" key="3">
    <source>
        <dbReference type="Proteomes" id="UP001160334"/>
    </source>
</evidence>
<proteinExistence type="predicted"/>